<proteinExistence type="predicted"/>
<evidence type="ECO:0000313" key="1">
    <source>
        <dbReference type="EMBL" id="MYM67304.1"/>
    </source>
</evidence>
<dbReference type="RefSeq" id="WP_161013855.1">
    <property type="nucleotide sequence ID" value="NZ_WWCK01000003.1"/>
</dbReference>
<dbReference type="AlphaFoldDB" id="A0A7X4GRG2"/>
<keyword evidence="2" id="KW-1185">Reference proteome</keyword>
<dbReference type="EMBL" id="WWCK01000003">
    <property type="protein sequence ID" value="MYM67304.1"/>
    <property type="molecule type" value="Genomic_DNA"/>
</dbReference>
<protein>
    <submittedName>
        <fullName evidence="1">Uncharacterized protein</fullName>
    </submittedName>
</protein>
<evidence type="ECO:0000313" key="2">
    <source>
        <dbReference type="Proteomes" id="UP000450012"/>
    </source>
</evidence>
<reference evidence="1 2" key="1">
    <citation type="submission" date="2019-12" db="EMBL/GenBank/DDBJ databases">
        <title>Novel species isolated from a subtropical stream in China.</title>
        <authorList>
            <person name="Lu H."/>
        </authorList>
    </citation>
    <scope>NUCLEOTIDE SEQUENCE [LARGE SCALE GENOMIC DNA]</scope>
    <source>
        <strain evidence="1 2">FT55W</strain>
    </source>
</reference>
<accession>A0A7X4GRG2</accession>
<name>A0A7X4GRG2_9BURK</name>
<gene>
    <name evidence="1" type="ORF">GTP45_10725</name>
</gene>
<organism evidence="1 2">
    <name type="scientific">Duganella rivi</name>
    <dbReference type="NCBI Taxonomy" id="2666083"/>
    <lineage>
        <taxon>Bacteria</taxon>
        <taxon>Pseudomonadati</taxon>
        <taxon>Pseudomonadota</taxon>
        <taxon>Betaproteobacteria</taxon>
        <taxon>Burkholderiales</taxon>
        <taxon>Oxalobacteraceae</taxon>
        <taxon>Telluria group</taxon>
        <taxon>Duganella</taxon>
    </lineage>
</organism>
<sequence length="65" mass="7062">MNAPIKLTKPEKVEVRAALDGREGAIRKALAVIAADKNPRAYDALKAAYTNSLEMIGAIRNKVRV</sequence>
<dbReference type="Proteomes" id="UP000450012">
    <property type="component" value="Unassembled WGS sequence"/>
</dbReference>
<comment type="caution">
    <text evidence="1">The sequence shown here is derived from an EMBL/GenBank/DDBJ whole genome shotgun (WGS) entry which is preliminary data.</text>
</comment>